<name>A0A6I3KJ00_9HYPH</name>
<keyword evidence="2" id="KW-1185">Reference proteome</keyword>
<dbReference type="AlphaFoldDB" id="A0A6I3KJ00"/>
<dbReference type="RefSeq" id="WP_154738812.1">
    <property type="nucleotide sequence ID" value="NZ_WMBQ01000001.1"/>
</dbReference>
<dbReference type="EMBL" id="WMBQ01000001">
    <property type="protein sequence ID" value="MTD94379.1"/>
    <property type="molecule type" value="Genomic_DNA"/>
</dbReference>
<reference evidence="1 2" key="1">
    <citation type="submission" date="2019-11" db="EMBL/GenBank/DDBJ databases">
        <title>Identification of a novel strain.</title>
        <authorList>
            <person name="Xu Q."/>
            <person name="Wang G."/>
        </authorList>
    </citation>
    <scope>NUCLEOTIDE SEQUENCE [LARGE SCALE GENOMIC DNA]</scope>
    <source>
        <strain evidence="2">xq</strain>
    </source>
</reference>
<evidence type="ECO:0000313" key="1">
    <source>
        <dbReference type="EMBL" id="MTD94379.1"/>
    </source>
</evidence>
<sequence length="156" mass="17035">MLADLARAQRLIRRMGDEIDPQFRIAAPGGDVWIAMTLTDDESERANRRALLSDFMAWKLAPGFVMAAEIAEPDAVFAMGVSVSDFAAAVSLITREPLAFSEAVWIGRDQGGEDLPSLLPRGSRTLSGERLKELDEWFGPAGRFPAVKIAAESEDK</sequence>
<proteinExistence type="predicted"/>
<evidence type="ECO:0000313" key="2">
    <source>
        <dbReference type="Proteomes" id="UP000440694"/>
    </source>
</evidence>
<organism evidence="1 2">
    <name type="scientific">Hyphomicrobium album</name>
    <dbReference type="NCBI Taxonomy" id="2665159"/>
    <lineage>
        <taxon>Bacteria</taxon>
        <taxon>Pseudomonadati</taxon>
        <taxon>Pseudomonadota</taxon>
        <taxon>Alphaproteobacteria</taxon>
        <taxon>Hyphomicrobiales</taxon>
        <taxon>Hyphomicrobiaceae</taxon>
        <taxon>Hyphomicrobium</taxon>
    </lineage>
</organism>
<gene>
    <name evidence="1" type="ORF">GIW81_08535</name>
</gene>
<comment type="caution">
    <text evidence="1">The sequence shown here is derived from an EMBL/GenBank/DDBJ whole genome shotgun (WGS) entry which is preliminary data.</text>
</comment>
<protein>
    <submittedName>
        <fullName evidence="1">Uncharacterized protein</fullName>
    </submittedName>
</protein>
<dbReference type="Proteomes" id="UP000440694">
    <property type="component" value="Unassembled WGS sequence"/>
</dbReference>
<accession>A0A6I3KJ00</accession>